<dbReference type="AlphaFoldDB" id="A0A6I5N176"/>
<reference evidence="2 3" key="1">
    <citation type="submission" date="2019-09" db="EMBL/GenBank/DDBJ databases">
        <title>Phylogenetic characterization of a novel taxon of the genus Bifidobacterium: Bifidobacterium choloepi sp. nov.</title>
        <authorList>
            <person name="Modesto M."/>
            <person name="Satti M."/>
        </authorList>
    </citation>
    <scope>NUCLEOTIDE SEQUENCE [LARGE SCALE GENOMIC DNA]</scope>
    <source>
        <strain evidence="2 3">BRDM6</strain>
    </source>
</reference>
<dbReference type="EMBL" id="VYSG01000003">
    <property type="protein sequence ID" value="NEG70357.1"/>
    <property type="molecule type" value="Genomic_DNA"/>
</dbReference>
<accession>A0A6I5N176</accession>
<evidence type="ECO:0000313" key="2">
    <source>
        <dbReference type="EMBL" id="NEG70357.1"/>
    </source>
</evidence>
<comment type="caution">
    <text evidence="2">The sequence shown here is derived from an EMBL/GenBank/DDBJ whole genome shotgun (WGS) entry which is preliminary data.</text>
</comment>
<dbReference type="Pfam" id="PF13196">
    <property type="entry name" value="DUF4012"/>
    <property type="match status" value="1"/>
</dbReference>
<keyword evidence="1" id="KW-1133">Transmembrane helix</keyword>
<proteinExistence type="predicted"/>
<evidence type="ECO:0000256" key="1">
    <source>
        <dbReference type="SAM" id="Phobius"/>
    </source>
</evidence>
<evidence type="ECO:0000313" key="3">
    <source>
        <dbReference type="Proteomes" id="UP000469292"/>
    </source>
</evidence>
<dbReference type="Proteomes" id="UP000469292">
    <property type="component" value="Unassembled WGS sequence"/>
</dbReference>
<dbReference type="InterPro" id="IPR025101">
    <property type="entry name" value="DUF4012"/>
</dbReference>
<feature type="transmembrane region" description="Helical" evidence="1">
    <location>
        <begin position="21"/>
        <end position="42"/>
    </location>
</feature>
<protein>
    <submittedName>
        <fullName evidence="2">DUF4012 domain-containing protein</fullName>
    </submittedName>
</protein>
<keyword evidence="1" id="KW-0812">Transmembrane</keyword>
<name>A0A6I5N176_9BIFI</name>
<keyword evidence="3" id="KW-1185">Reference proteome</keyword>
<sequence length="621" mass="66046">MSRKERRKAAKKRNKRKVWPWVLGIVIVLILALAAVGGYFGLKFYKEAQEVKAHEEKAISLIGNISSASDLDNLSSLSSKISDVQSETSQAKDIAHGSLWNFMAKLLWIGDDVTTVQGMTDAVDTIANGAVPQFIDVVKTLESSSLTTADGSLNLQPIIDSQANMKAANSVLQTQVDEYNSLPTTHISTVTKAYEAGQTELNSLATTINRLSNTFAMLPGLLGSDGQQDYAVMAVTQSELRSSGGLVGSVGLMTTDDGQITVGDFHSNSDYMAQYSGSADLSNDAAKVFKETGPMKMSFDIRDIAALPNTADVASAMRSIWNKTSWGAGTTLDGVLVLDPVFLQELIGINGNVTLSNGTVLTGENTAEYLLNTVYVDYGNNNAAHNAIFAETAEAAIAEMFDNMNVAKLIKTGNALAEMAEQRHFSMYSFNEDIEQNIAAAGFTATVPSSASSPTIGVYLNEQQGSKMGWYLERKATITTNSCGSDNTTAGASYHVDYVLTNTMTTEEAASLPTYITGTTKGQEGWLLEKTLIYGPVDGAISGLTITGSGSATTPTQVSMDGSEPYMSTITLKPGQTMTISFDVRVSSSATSVLAVDQTPLNSTETNVTYEGKTCAVASGK</sequence>
<keyword evidence="1" id="KW-0472">Membrane</keyword>
<gene>
    <name evidence="2" type="ORF">F6S87_07080</name>
</gene>
<organism evidence="2 3">
    <name type="scientific">Bifidobacterium choloepi</name>
    <dbReference type="NCBI Taxonomy" id="2614131"/>
    <lineage>
        <taxon>Bacteria</taxon>
        <taxon>Bacillati</taxon>
        <taxon>Actinomycetota</taxon>
        <taxon>Actinomycetes</taxon>
        <taxon>Bifidobacteriales</taxon>
        <taxon>Bifidobacteriaceae</taxon>
        <taxon>Bifidobacterium</taxon>
    </lineage>
</organism>